<dbReference type="STRING" id="111780.Sta7437_3312"/>
<evidence type="ECO:0000313" key="4">
    <source>
        <dbReference type="Proteomes" id="UP000010473"/>
    </source>
</evidence>
<dbReference type="EMBL" id="CP003653">
    <property type="protein sequence ID" value="AFZ36819.1"/>
    <property type="molecule type" value="Genomic_DNA"/>
</dbReference>
<keyword evidence="1" id="KW-0175">Coiled coil</keyword>
<evidence type="ECO:0000256" key="2">
    <source>
        <dbReference type="SAM" id="Phobius"/>
    </source>
</evidence>
<gene>
    <name evidence="3" type="ordered locus">Sta7437_3312</name>
</gene>
<protein>
    <recommendedName>
        <fullName evidence="5">DUF4164 domain-containing protein</fullName>
    </recommendedName>
</protein>
<proteinExistence type="predicted"/>
<dbReference type="AlphaFoldDB" id="K9XXN4"/>
<organism evidence="3 4">
    <name type="scientific">Stanieria cyanosphaera (strain ATCC 29371 / PCC 7437)</name>
    <dbReference type="NCBI Taxonomy" id="111780"/>
    <lineage>
        <taxon>Bacteria</taxon>
        <taxon>Bacillati</taxon>
        <taxon>Cyanobacteriota</taxon>
        <taxon>Cyanophyceae</taxon>
        <taxon>Pleurocapsales</taxon>
        <taxon>Dermocarpellaceae</taxon>
        <taxon>Stanieria</taxon>
    </lineage>
</organism>
<sequence>MTNPVIQTDISDLLKQIDRKLDKLSEDVTELKVGQAEIKREIKALDLKVDQLDKRVGNQEFTNRGVLVGLILVILGGAIKFFGIVGNP</sequence>
<dbReference type="HOGENOM" id="CLU_110168_1_1_3"/>
<dbReference type="eggNOG" id="COG1322">
    <property type="taxonomic scope" value="Bacteria"/>
</dbReference>
<dbReference type="OrthoDB" id="471184at2"/>
<feature type="transmembrane region" description="Helical" evidence="2">
    <location>
        <begin position="65"/>
        <end position="85"/>
    </location>
</feature>
<keyword evidence="2" id="KW-0472">Membrane</keyword>
<name>K9XXN4_STAC7</name>
<keyword evidence="2" id="KW-0812">Transmembrane</keyword>
<dbReference type="KEGG" id="scs:Sta7437_3312"/>
<dbReference type="RefSeq" id="WP_015194481.1">
    <property type="nucleotide sequence ID" value="NC_019748.1"/>
</dbReference>
<keyword evidence="4" id="KW-1185">Reference proteome</keyword>
<accession>K9XXN4</accession>
<feature type="coiled-coil region" evidence="1">
    <location>
        <begin position="14"/>
        <end position="55"/>
    </location>
</feature>
<evidence type="ECO:0008006" key="5">
    <source>
        <dbReference type="Google" id="ProtNLM"/>
    </source>
</evidence>
<reference evidence="4" key="1">
    <citation type="journal article" date="2013" name="Proc. Natl. Acad. Sci. U.S.A.">
        <title>Improving the coverage of the cyanobacterial phylum using diversity-driven genome sequencing.</title>
        <authorList>
            <person name="Shih P.M."/>
            <person name="Wu D."/>
            <person name="Latifi A."/>
            <person name="Axen S.D."/>
            <person name="Fewer D.P."/>
            <person name="Talla E."/>
            <person name="Calteau A."/>
            <person name="Cai F."/>
            <person name="Tandeau de Marsac N."/>
            <person name="Rippka R."/>
            <person name="Herdman M."/>
            <person name="Sivonen K."/>
            <person name="Coursin T."/>
            <person name="Laurent T."/>
            <person name="Goodwin L."/>
            <person name="Nolan M."/>
            <person name="Davenport K.W."/>
            <person name="Han C.S."/>
            <person name="Rubin E.M."/>
            <person name="Eisen J.A."/>
            <person name="Woyke T."/>
            <person name="Gugger M."/>
            <person name="Kerfeld C.A."/>
        </authorList>
    </citation>
    <scope>NUCLEOTIDE SEQUENCE [LARGE SCALE GENOMIC DNA]</scope>
    <source>
        <strain evidence="4">ATCC 29371 / PCC 7437</strain>
    </source>
</reference>
<evidence type="ECO:0000256" key="1">
    <source>
        <dbReference type="SAM" id="Coils"/>
    </source>
</evidence>
<dbReference type="Proteomes" id="UP000010473">
    <property type="component" value="Chromosome"/>
</dbReference>
<evidence type="ECO:0000313" key="3">
    <source>
        <dbReference type="EMBL" id="AFZ36819.1"/>
    </source>
</evidence>
<keyword evidence="2" id="KW-1133">Transmembrane helix</keyword>